<dbReference type="Proteomes" id="UP001454489">
    <property type="component" value="Unassembled WGS sequence"/>
</dbReference>
<protein>
    <recommendedName>
        <fullName evidence="5">Molecular chaperone DnaJ</fullName>
    </recommendedName>
</protein>
<dbReference type="Gene3D" id="1.10.287.110">
    <property type="entry name" value="DnaJ domain"/>
    <property type="match status" value="1"/>
</dbReference>
<dbReference type="RefSeq" id="WP_177963740.1">
    <property type="nucleotide sequence ID" value="NZ_JBBMEX010000001.1"/>
</dbReference>
<evidence type="ECO:0008006" key="5">
    <source>
        <dbReference type="Google" id="ProtNLM"/>
    </source>
</evidence>
<dbReference type="InterPro" id="IPR036869">
    <property type="entry name" value="J_dom_sf"/>
</dbReference>
<keyword evidence="4" id="KW-1185">Reference proteome</keyword>
<reference evidence="3 4" key="1">
    <citation type="submission" date="2024-03" db="EMBL/GenBank/DDBJ databases">
        <title>Human intestinal bacterial collection.</title>
        <authorList>
            <person name="Pauvert C."/>
            <person name="Hitch T.C.A."/>
            <person name="Clavel T."/>
        </authorList>
    </citation>
    <scope>NUCLEOTIDE SEQUENCE [LARGE SCALE GENOMIC DNA]</scope>
    <source>
        <strain evidence="3 4">CLA-AA-H185</strain>
    </source>
</reference>
<evidence type="ECO:0000256" key="1">
    <source>
        <dbReference type="ARBA" id="ARBA00022705"/>
    </source>
</evidence>
<dbReference type="SUPFAM" id="SSF46565">
    <property type="entry name" value="Chaperone J-domain"/>
    <property type="match status" value="1"/>
</dbReference>
<comment type="caution">
    <text evidence="3">The sequence shown here is derived from an EMBL/GenBank/DDBJ whole genome shotgun (WGS) entry which is preliminary data.</text>
</comment>
<proteinExistence type="predicted"/>
<sequence length="149" mass="18293">MGKAQNSNAEHFQQWCFQETAKLERKRKELEREEKLLEQEKSLLNMKLDILKEEYRKLADEKEQFKREKQYHAWEEQKREQKKERKAYESESTLTMKPELFFRGVGNELMLKKRYKDLIKIYHPDNVAGDTRTVQEINKEYEKMKQLFL</sequence>
<name>A0ABV1H9V5_9FIRM</name>
<keyword evidence="2" id="KW-0175">Coiled coil</keyword>
<gene>
    <name evidence="3" type="ORF">WMO43_01235</name>
</gene>
<evidence type="ECO:0000313" key="3">
    <source>
        <dbReference type="EMBL" id="MEQ2556505.1"/>
    </source>
</evidence>
<keyword evidence="1" id="KW-0235">DNA replication</keyword>
<evidence type="ECO:0000256" key="2">
    <source>
        <dbReference type="SAM" id="Coils"/>
    </source>
</evidence>
<feature type="coiled-coil region" evidence="2">
    <location>
        <begin position="20"/>
        <end position="91"/>
    </location>
</feature>
<evidence type="ECO:0000313" key="4">
    <source>
        <dbReference type="Proteomes" id="UP001454489"/>
    </source>
</evidence>
<organism evidence="3 4">
    <name type="scientific">Maccoyibacter intestinihominis</name>
    <dbReference type="NCBI Taxonomy" id="3133499"/>
    <lineage>
        <taxon>Bacteria</taxon>
        <taxon>Bacillati</taxon>
        <taxon>Bacillota</taxon>
        <taxon>Clostridia</taxon>
        <taxon>Lachnospirales</taxon>
        <taxon>Lachnospiraceae</taxon>
        <taxon>Maccoyibacter</taxon>
    </lineage>
</organism>
<accession>A0ABV1H9V5</accession>
<dbReference type="EMBL" id="JBBMEX010000001">
    <property type="protein sequence ID" value="MEQ2556505.1"/>
    <property type="molecule type" value="Genomic_DNA"/>
</dbReference>